<feature type="transmembrane region" description="Helical" evidence="1">
    <location>
        <begin position="45"/>
        <end position="69"/>
    </location>
</feature>
<reference evidence="2 3" key="1">
    <citation type="submission" date="2015-03" db="EMBL/GenBank/DDBJ databases">
        <authorList>
            <person name="Regsiter A."/>
            <person name="william w."/>
        </authorList>
    </citation>
    <scope>NUCLEOTIDE SEQUENCE [LARGE SCALE GENOMIC DNA]</scope>
    <source>
        <strain evidence="2 3">CB1</strain>
    </source>
</reference>
<dbReference type="RefSeq" id="WP_050986082.1">
    <property type="nucleotide sequence ID" value="NC_014144.1"/>
</dbReference>
<evidence type="ECO:0000256" key="1">
    <source>
        <dbReference type="SAM" id="Phobius"/>
    </source>
</evidence>
<organism evidence="2 3">
    <name type="scientific">Thiomonas arsenitoxydans (strain DSM 22701 / CIP 110005 / 3As)</name>
    <dbReference type="NCBI Taxonomy" id="426114"/>
    <lineage>
        <taxon>Bacteria</taxon>
        <taxon>Pseudomonadati</taxon>
        <taxon>Pseudomonadota</taxon>
        <taxon>Betaproteobacteria</taxon>
        <taxon>Burkholderiales</taxon>
        <taxon>Thiomonas</taxon>
    </lineage>
</organism>
<accession>A0ABM9T4U9</accession>
<protein>
    <recommendedName>
        <fullName evidence="4">DUF1656 domain-containing protein</fullName>
    </recommendedName>
</protein>
<dbReference type="EMBL" id="CTRI01000013">
    <property type="protein sequence ID" value="CQR32733.1"/>
    <property type="molecule type" value="Genomic_DNA"/>
</dbReference>
<gene>
    <name evidence="2" type="ORF">THICB1_200044</name>
</gene>
<evidence type="ECO:0008006" key="4">
    <source>
        <dbReference type="Google" id="ProtNLM"/>
    </source>
</evidence>
<sequence>MLNSLAFLRSVPVLWMVVGAGLIGVLSFLRLFYGLIRWELRFDLRILEFGFHMFLLGAVSIIVVLAWLFRAYL</sequence>
<keyword evidence="1" id="KW-0812">Transmembrane</keyword>
<dbReference type="Proteomes" id="UP000078599">
    <property type="component" value="Unassembled WGS sequence"/>
</dbReference>
<keyword evidence="1" id="KW-1133">Transmembrane helix</keyword>
<keyword evidence="1" id="KW-0472">Membrane</keyword>
<name>A0ABM9T4U9_THIA3</name>
<keyword evidence="3" id="KW-1185">Reference proteome</keyword>
<feature type="transmembrane region" description="Helical" evidence="1">
    <location>
        <begin position="12"/>
        <end position="33"/>
    </location>
</feature>
<proteinExistence type="predicted"/>
<comment type="caution">
    <text evidence="2">The sequence shown here is derived from an EMBL/GenBank/DDBJ whole genome shotgun (WGS) entry which is preliminary data.</text>
</comment>
<evidence type="ECO:0000313" key="2">
    <source>
        <dbReference type="EMBL" id="CQR32733.1"/>
    </source>
</evidence>
<evidence type="ECO:0000313" key="3">
    <source>
        <dbReference type="Proteomes" id="UP000078599"/>
    </source>
</evidence>